<organism evidence="1 2">
    <name type="scientific">Thermosporothrix hazakensis</name>
    <dbReference type="NCBI Taxonomy" id="644383"/>
    <lineage>
        <taxon>Bacteria</taxon>
        <taxon>Bacillati</taxon>
        <taxon>Chloroflexota</taxon>
        <taxon>Ktedonobacteria</taxon>
        <taxon>Ktedonobacterales</taxon>
        <taxon>Thermosporotrichaceae</taxon>
        <taxon>Thermosporothrix</taxon>
    </lineage>
</organism>
<protein>
    <submittedName>
        <fullName evidence="1">Uncharacterized protein</fullName>
    </submittedName>
</protein>
<sequence>MRSGILSFTIGMSGIFPPLSRQAASLVRFNRNRRTRYSPERIRIVLIRASVAYDFQHLKLWMCWLSQNSLRCPSSKHSGTCLFPDTALALDRPVYCSSTIIGASFIFHSSYDSNPISTTTIERSPGCLYQPISIFWSFGQVKVFAPLKLMVYTIRCREKGRIGNFYQHCGG</sequence>
<dbReference type="AlphaFoldDB" id="A0A326U6I4"/>
<keyword evidence="2" id="KW-1185">Reference proteome</keyword>
<dbReference type="EMBL" id="QKUF01000011">
    <property type="protein sequence ID" value="PZW27937.1"/>
    <property type="molecule type" value="Genomic_DNA"/>
</dbReference>
<accession>A0A326U6I4</accession>
<dbReference type="Proteomes" id="UP000248806">
    <property type="component" value="Unassembled WGS sequence"/>
</dbReference>
<comment type="caution">
    <text evidence="1">The sequence shown here is derived from an EMBL/GenBank/DDBJ whole genome shotgun (WGS) entry which is preliminary data.</text>
</comment>
<evidence type="ECO:0000313" key="2">
    <source>
        <dbReference type="Proteomes" id="UP000248806"/>
    </source>
</evidence>
<evidence type="ECO:0000313" key="1">
    <source>
        <dbReference type="EMBL" id="PZW27937.1"/>
    </source>
</evidence>
<proteinExistence type="predicted"/>
<reference evidence="1 2" key="1">
    <citation type="submission" date="2018-06" db="EMBL/GenBank/DDBJ databases">
        <title>Genomic Encyclopedia of Archaeal and Bacterial Type Strains, Phase II (KMG-II): from individual species to whole genera.</title>
        <authorList>
            <person name="Goeker M."/>
        </authorList>
    </citation>
    <scope>NUCLEOTIDE SEQUENCE [LARGE SCALE GENOMIC DNA]</scope>
    <source>
        <strain evidence="1 2">ATCC BAA-1881</strain>
    </source>
</reference>
<gene>
    <name evidence="1" type="ORF">EI42_03315</name>
</gene>
<name>A0A326U6I4_THEHA</name>